<feature type="compositionally biased region" description="Low complexity" evidence="2">
    <location>
        <begin position="1760"/>
        <end position="1771"/>
    </location>
</feature>
<dbReference type="SMART" id="SM00717">
    <property type="entry name" value="SANT"/>
    <property type="match status" value="1"/>
</dbReference>
<dbReference type="Pfam" id="PF07529">
    <property type="entry name" value="HSA"/>
    <property type="match status" value="1"/>
</dbReference>
<keyword evidence="6" id="KW-1185">Reference proteome</keyword>
<dbReference type="PROSITE" id="PS51204">
    <property type="entry name" value="HSA"/>
    <property type="match status" value="1"/>
</dbReference>
<feature type="compositionally biased region" description="Low complexity" evidence="2">
    <location>
        <begin position="1541"/>
        <end position="1571"/>
    </location>
</feature>
<feature type="region of interest" description="Disordered" evidence="2">
    <location>
        <begin position="1107"/>
        <end position="1134"/>
    </location>
</feature>
<feature type="compositionally biased region" description="Polar residues" evidence="2">
    <location>
        <begin position="157"/>
        <end position="172"/>
    </location>
</feature>
<dbReference type="Pfam" id="PF13921">
    <property type="entry name" value="Myb_DNA-bind_6"/>
    <property type="match status" value="1"/>
</dbReference>
<dbReference type="EMBL" id="JBDFQZ010000001">
    <property type="protein sequence ID" value="KAK9757174.1"/>
    <property type="molecule type" value="Genomic_DNA"/>
</dbReference>
<evidence type="ECO:0000313" key="6">
    <source>
        <dbReference type="Proteomes" id="UP001443914"/>
    </source>
</evidence>
<keyword evidence="1" id="KW-0156">Chromatin regulator</keyword>
<dbReference type="GO" id="GO:0006325">
    <property type="term" value="P:chromatin organization"/>
    <property type="evidence" value="ECO:0007669"/>
    <property type="project" value="UniProtKB-KW"/>
</dbReference>
<reference evidence="5" key="1">
    <citation type="submission" date="2024-03" db="EMBL/GenBank/DDBJ databases">
        <title>WGS assembly of Saponaria officinalis var. Norfolk2.</title>
        <authorList>
            <person name="Jenkins J."/>
            <person name="Shu S."/>
            <person name="Grimwood J."/>
            <person name="Barry K."/>
            <person name="Goodstein D."/>
            <person name="Schmutz J."/>
            <person name="Leebens-Mack J."/>
            <person name="Osbourn A."/>
        </authorList>
    </citation>
    <scope>NUCLEOTIDE SEQUENCE [LARGE SCALE GENOMIC DNA]</scope>
    <source>
        <strain evidence="5">JIC</strain>
    </source>
</reference>
<feature type="region of interest" description="Disordered" evidence="2">
    <location>
        <begin position="1378"/>
        <end position="1410"/>
    </location>
</feature>
<feature type="region of interest" description="Disordered" evidence="2">
    <location>
        <begin position="1615"/>
        <end position="1634"/>
    </location>
</feature>
<evidence type="ECO:0000259" key="4">
    <source>
        <dbReference type="PROSITE" id="PS51204"/>
    </source>
</evidence>
<feature type="compositionally biased region" description="Polar residues" evidence="2">
    <location>
        <begin position="1473"/>
        <end position="1483"/>
    </location>
</feature>
<feature type="domain" description="HSA" evidence="4">
    <location>
        <begin position="561"/>
        <end position="636"/>
    </location>
</feature>
<dbReference type="InterPro" id="IPR044798">
    <property type="entry name" value="EAF1A/B"/>
</dbReference>
<feature type="region of interest" description="Disordered" evidence="2">
    <location>
        <begin position="1760"/>
        <end position="1783"/>
    </location>
</feature>
<feature type="region of interest" description="Disordered" evidence="2">
    <location>
        <begin position="884"/>
        <end position="945"/>
    </location>
</feature>
<dbReference type="PANTHER" id="PTHR46774:SF3">
    <property type="entry name" value="CHROMATIN MODIFICATION-RELATED PROTEIN EAF1 A-RELATED"/>
    <property type="match status" value="1"/>
</dbReference>
<feature type="region of interest" description="Disordered" evidence="2">
    <location>
        <begin position="1473"/>
        <end position="1574"/>
    </location>
</feature>
<feature type="compositionally biased region" description="Polar residues" evidence="2">
    <location>
        <begin position="512"/>
        <end position="532"/>
    </location>
</feature>
<feature type="region of interest" description="Disordered" evidence="2">
    <location>
        <begin position="972"/>
        <end position="995"/>
    </location>
</feature>
<proteinExistence type="predicted"/>
<feature type="compositionally biased region" description="Basic residues" evidence="2">
    <location>
        <begin position="934"/>
        <end position="943"/>
    </location>
</feature>
<feature type="compositionally biased region" description="Polar residues" evidence="2">
    <location>
        <begin position="916"/>
        <end position="931"/>
    </location>
</feature>
<gene>
    <name evidence="5" type="ORF">RND81_01G145600</name>
</gene>
<dbReference type="PANTHER" id="PTHR46774">
    <property type="entry name" value="CHROMATIN MODIFICATION-RELATED PROTEIN EAF1 A-RELATED"/>
    <property type="match status" value="1"/>
</dbReference>
<feature type="region of interest" description="Disordered" evidence="2">
    <location>
        <begin position="1439"/>
        <end position="1458"/>
    </location>
</feature>
<dbReference type="PROSITE" id="PS50090">
    <property type="entry name" value="MYB_LIKE"/>
    <property type="match status" value="1"/>
</dbReference>
<accession>A0AAW1NER3</accession>
<dbReference type="Gene3D" id="1.10.10.60">
    <property type="entry name" value="Homeodomain-like"/>
    <property type="match status" value="1"/>
</dbReference>
<feature type="region of interest" description="Disordered" evidence="2">
    <location>
        <begin position="436"/>
        <end position="462"/>
    </location>
</feature>
<feature type="compositionally biased region" description="Polar residues" evidence="2">
    <location>
        <begin position="974"/>
        <end position="983"/>
    </location>
</feature>
<feature type="region of interest" description="Disordered" evidence="2">
    <location>
        <begin position="1815"/>
        <end position="1835"/>
    </location>
</feature>
<feature type="domain" description="Myb-like" evidence="3">
    <location>
        <begin position="1055"/>
        <end position="1107"/>
    </location>
</feature>
<dbReference type="CDD" id="cd00167">
    <property type="entry name" value="SANT"/>
    <property type="match status" value="1"/>
</dbReference>
<feature type="compositionally biased region" description="Polar residues" evidence="2">
    <location>
        <begin position="95"/>
        <end position="107"/>
    </location>
</feature>
<dbReference type="InterPro" id="IPR014012">
    <property type="entry name" value="HSA_dom"/>
</dbReference>
<sequence>MHGLSSGFTFLVNAESDSMGGVVDGGVGIGTKPSPCCAEIEKAQAQLRLEYDVREERRKELEFLEKGGDPLDFKFAHAALVSIQCTSHTDRDPYQNLTSEANGSFPLTASPRGDSVESSGRLGLTTVCEPNSADNFDGEDEILQSDRKSTRPERSSIIPSEDSSQLDRTQNIKYLEDSPVSQSKEGQLYRRRNRSRPNRDDPRSDSADMASHGEHGSCMPSHYGLLSKPVASENQVETKSDGTHVIQSTSSRVSKLVEEKLNLSTSKEKLQEVHNLSLKPDESPTASRTVEPAIVVGRANVDTLDVDRPSSSGAEKIEYHASSTKLNGTAKVNGDDNCTATDALINNVPVTTMDVDSESSCSRTNVIVDGNGNIDSDLCANLMNVDSNGSAKEPKLNVVKNLVSEDNKMASDDNVTNAMETVSCIKEDQSFIDHQGNWSAGEDKAEVDGSKSSLQSETKGVSYVERQERHDNNEMNTDKELDQRENFVPEMDSSCSVRPPPVDPAFGELNRNGFSGQPSVLETQSGTENQSKPLDKAQEDRILEEARTIVAKRKRIAALSTGLLLREHRRKGHWDLVLEEMAWLANDFAQERIWKMTAAAQICRRVAFASRLRLEKQNTLSKPKSVAHTLANAVMEFWQVARLSTENADISQHEKCKHEASLVVNDKDEASRDVLQSTRRKPCHAVYGYAVRFLQFNCSSKPLVAVEVPEVTDVACDIVLPELSWQDKFTEENLFYAVPPGAMELYRKSIESCLAECERIGDNIQEEVVTSARDATADNNYEEDEGEHVYYQPAALDSGKPPKKKRKNMKLYAARSYEFGGDIGYGHCAETGNGTTQLNVMGKRPASSLHVDPIPIKRMRTASRQRVIGPLGAGPVGVAPVLSRADASSEDTNSFQDDQNTLHGGSVVPRGLEVDSTMNFEKQSTYDSAEMSTKPKKKKKIKHQSLYDQRWQLDSSIQNEQKEHVRKRLDNHQLESNGDSSLFGQHAKKPKLGKHSLENSFDNAAPMCGSVASPVASQMSNMSSQTKLIKLIGGRDKGKKGKGLKVSTGQLGSGSPWTIVEDQALVVLVHDMGPNWELVSDAINSILQFKCIFRKPQECKERHKFLMDRPSGDGADSGEDSGSSQPYPSTLPGIPKGSARQLFRSLHAHVEEDNIKSRFEKIIRIEQQLYLQKKKNDHQDMRQIASAHSSHVLSLSQVIPNNVNGGVLTPLDLCDTDTCNQDTLSHAGGSALPNQSSIPLMTPPSGVNPQLQSLQGSSSMAIGTILASPPSQFSSARDARYSVPRSGSLPIEEQQRLHQYNSMLQGRNVQASNPSLSGSLSGSDRGVRMQPGINGASMMPGMNRSISMARPGAQAIPSPTAVLASNMGGMPSNMNVNSGTASDRGNGNTIIRPREPLHGVRSGQNSEHQRQMVLPGMQQATQTNSQGIPAFGGLGSGFSNHQAAPYHHPHVLNSPHSHMSTLEKQAYIRMRQMQQRSLHLQHQTPSQLPISSPSSSQPVPVPSPTPSSPMTHVGPVPHPQQNNVQGRGRSAQSAHGGMINQGGKQRQGQAQQFQQSGRQHPQQRQQSQSHPTPKLMKVIGRGNMAVHQNGLNSPNSASQVAEEGDQALHLMQGQNSYSGSTLNTQPSSNPLVSPAISSLAQTPYVNTSAVTSKPVQQISSHLDNRNQGRALGSNQGPNSTVVLSRNRQQLQGQPSLKMVNQSQPNSQKISQQNRPVNSESLIKSQVDSSLIDHKALSAGQPQPCVNSSSNVLKKVQESVSDSSLTNDSSLLGPSKSQAVTNSSGIDPLPSVSQCLVVEQQSLVNNLVSRELEAQWEQQEAHLQPPPLQPILPQKQ</sequence>
<dbReference type="GO" id="GO:0035267">
    <property type="term" value="C:NuA4 histone acetyltransferase complex"/>
    <property type="evidence" value="ECO:0007669"/>
    <property type="project" value="InterPro"/>
</dbReference>
<dbReference type="InterPro" id="IPR001005">
    <property type="entry name" value="SANT/Myb"/>
</dbReference>
<protein>
    <recommendedName>
        <fullName evidence="7">Chromatin modification-related protein EAF1 B-like</fullName>
    </recommendedName>
</protein>
<feature type="compositionally biased region" description="Polar residues" evidence="2">
    <location>
        <begin position="890"/>
        <end position="903"/>
    </location>
</feature>
<feature type="region of interest" description="Disordered" evidence="2">
    <location>
        <begin position="1651"/>
        <end position="1717"/>
    </location>
</feature>
<feature type="compositionally biased region" description="Low complexity" evidence="2">
    <location>
        <begin position="1484"/>
        <end position="1498"/>
    </location>
</feature>
<evidence type="ECO:0000256" key="1">
    <source>
        <dbReference type="ARBA" id="ARBA00022853"/>
    </source>
</evidence>
<dbReference type="Proteomes" id="UP001443914">
    <property type="component" value="Unassembled WGS sequence"/>
</dbReference>
<evidence type="ECO:0000259" key="3">
    <source>
        <dbReference type="PROSITE" id="PS50090"/>
    </source>
</evidence>
<dbReference type="SMART" id="SM00573">
    <property type="entry name" value="HSA"/>
    <property type="match status" value="1"/>
</dbReference>
<feature type="compositionally biased region" description="Polar residues" evidence="2">
    <location>
        <begin position="1378"/>
        <end position="1389"/>
    </location>
</feature>
<organism evidence="5 6">
    <name type="scientific">Saponaria officinalis</name>
    <name type="common">Common soapwort</name>
    <name type="synonym">Lychnis saponaria</name>
    <dbReference type="NCBI Taxonomy" id="3572"/>
    <lineage>
        <taxon>Eukaryota</taxon>
        <taxon>Viridiplantae</taxon>
        <taxon>Streptophyta</taxon>
        <taxon>Embryophyta</taxon>
        <taxon>Tracheophyta</taxon>
        <taxon>Spermatophyta</taxon>
        <taxon>Magnoliopsida</taxon>
        <taxon>eudicotyledons</taxon>
        <taxon>Gunneridae</taxon>
        <taxon>Pentapetalae</taxon>
        <taxon>Caryophyllales</taxon>
        <taxon>Caryophyllaceae</taxon>
        <taxon>Caryophylleae</taxon>
        <taxon>Saponaria</taxon>
    </lineage>
</organism>
<feature type="compositionally biased region" description="Polar residues" evidence="2">
    <location>
        <begin position="1519"/>
        <end position="1533"/>
    </location>
</feature>
<evidence type="ECO:0008006" key="7">
    <source>
        <dbReference type="Google" id="ProtNLM"/>
    </source>
</evidence>
<feature type="region of interest" description="Disordered" evidence="2">
    <location>
        <begin position="511"/>
        <end position="537"/>
    </location>
</feature>
<name>A0AAW1NER3_SAPOF</name>
<feature type="region of interest" description="Disordered" evidence="2">
    <location>
        <begin position="90"/>
        <end position="252"/>
    </location>
</feature>
<feature type="compositionally biased region" description="Basic and acidic residues" evidence="2">
    <location>
        <begin position="197"/>
        <end position="215"/>
    </location>
</feature>
<feature type="compositionally biased region" description="Polar residues" evidence="2">
    <location>
        <begin position="450"/>
        <end position="459"/>
    </location>
</feature>
<feature type="compositionally biased region" description="Polar residues" evidence="2">
    <location>
        <begin position="1774"/>
        <end position="1783"/>
    </location>
</feature>
<feature type="region of interest" description="Disordered" evidence="2">
    <location>
        <begin position="1307"/>
        <end position="1326"/>
    </location>
</feature>
<feature type="compositionally biased region" description="Basic and acidic residues" evidence="2">
    <location>
        <begin position="144"/>
        <end position="154"/>
    </location>
</feature>
<evidence type="ECO:0000256" key="2">
    <source>
        <dbReference type="SAM" id="MobiDB-lite"/>
    </source>
</evidence>
<comment type="caution">
    <text evidence="5">The sequence shown here is derived from an EMBL/GenBank/DDBJ whole genome shotgun (WGS) entry which is preliminary data.</text>
</comment>
<evidence type="ECO:0000313" key="5">
    <source>
        <dbReference type="EMBL" id="KAK9757174.1"/>
    </source>
</evidence>